<name>E2AWQ0_CAMFO</name>
<keyword evidence="2" id="KW-1185">Reference proteome</keyword>
<dbReference type="InParanoid" id="E2AWQ0"/>
<reference evidence="1 2" key="1">
    <citation type="journal article" date="2010" name="Science">
        <title>Genomic comparison of the ants Camponotus floridanus and Harpegnathos saltator.</title>
        <authorList>
            <person name="Bonasio R."/>
            <person name="Zhang G."/>
            <person name="Ye C."/>
            <person name="Mutti N.S."/>
            <person name="Fang X."/>
            <person name="Qin N."/>
            <person name="Donahue G."/>
            <person name="Yang P."/>
            <person name="Li Q."/>
            <person name="Li C."/>
            <person name="Zhang P."/>
            <person name="Huang Z."/>
            <person name="Berger S.L."/>
            <person name="Reinberg D."/>
            <person name="Wang J."/>
            <person name="Liebig J."/>
        </authorList>
    </citation>
    <scope>NUCLEOTIDE SEQUENCE [LARGE SCALE GENOMIC DNA]</scope>
    <source>
        <strain evidence="2">C129</strain>
    </source>
</reference>
<evidence type="ECO:0000313" key="2">
    <source>
        <dbReference type="Proteomes" id="UP000000311"/>
    </source>
</evidence>
<dbReference type="Proteomes" id="UP000000311">
    <property type="component" value="Unassembled WGS sequence"/>
</dbReference>
<feature type="non-terminal residue" evidence="1">
    <location>
        <position position="1"/>
    </location>
</feature>
<sequence>NHPLRIVSFINNPLYSLAAFIHDIIHKSIPPPISQVI</sequence>
<accession>E2AWQ0</accession>
<organism evidence="2">
    <name type="scientific">Camponotus floridanus</name>
    <name type="common">Florida carpenter ant</name>
    <dbReference type="NCBI Taxonomy" id="104421"/>
    <lineage>
        <taxon>Eukaryota</taxon>
        <taxon>Metazoa</taxon>
        <taxon>Ecdysozoa</taxon>
        <taxon>Arthropoda</taxon>
        <taxon>Hexapoda</taxon>
        <taxon>Insecta</taxon>
        <taxon>Pterygota</taxon>
        <taxon>Neoptera</taxon>
        <taxon>Endopterygota</taxon>
        <taxon>Hymenoptera</taxon>
        <taxon>Apocrita</taxon>
        <taxon>Aculeata</taxon>
        <taxon>Formicoidea</taxon>
        <taxon>Formicidae</taxon>
        <taxon>Formicinae</taxon>
        <taxon>Camponotus</taxon>
    </lineage>
</organism>
<protein>
    <submittedName>
        <fullName evidence="1">Uncharacterized protein</fullName>
    </submittedName>
</protein>
<feature type="non-terminal residue" evidence="1">
    <location>
        <position position="37"/>
    </location>
</feature>
<evidence type="ECO:0000313" key="1">
    <source>
        <dbReference type="EMBL" id="EFN62139.1"/>
    </source>
</evidence>
<dbReference type="AlphaFoldDB" id="E2AWQ0"/>
<proteinExistence type="predicted"/>
<dbReference type="EMBL" id="GL443398">
    <property type="protein sequence ID" value="EFN62139.1"/>
    <property type="molecule type" value="Genomic_DNA"/>
</dbReference>
<gene>
    <name evidence="1" type="ORF">EAG_03379</name>
</gene>